<dbReference type="Pfam" id="PF01149">
    <property type="entry name" value="Fapy_DNA_glyco"/>
    <property type="match status" value="1"/>
</dbReference>
<keyword evidence="4" id="KW-0227">DNA damage</keyword>
<dbReference type="InterPro" id="IPR035937">
    <property type="entry name" value="FPG_N"/>
</dbReference>
<dbReference type="SUPFAM" id="SSF46946">
    <property type="entry name" value="S13-like H2TH domain"/>
    <property type="match status" value="1"/>
</dbReference>
<dbReference type="InterPro" id="IPR015886">
    <property type="entry name" value="H2TH_FPG"/>
</dbReference>
<dbReference type="InterPro" id="IPR010979">
    <property type="entry name" value="Ribosomal_uS13-like_H2TH"/>
</dbReference>
<evidence type="ECO:0000256" key="3">
    <source>
        <dbReference type="ARBA" id="ARBA00022723"/>
    </source>
</evidence>
<proteinExistence type="inferred from homology"/>
<accession>A0A1G8VJD1</accession>
<dbReference type="SUPFAM" id="SSF57716">
    <property type="entry name" value="Glucocorticoid receptor-like (DNA-binding domain)"/>
    <property type="match status" value="1"/>
</dbReference>
<dbReference type="PANTHER" id="PTHR22993">
    <property type="entry name" value="FORMAMIDOPYRIMIDINE-DNA GLYCOSYLASE"/>
    <property type="match status" value="1"/>
</dbReference>
<dbReference type="GO" id="GO:0008270">
    <property type="term" value="F:zinc ion binding"/>
    <property type="evidence" value="ECO:0007669"/>
    <property type="project" value="UniProtKB-KW"/>
</dbReference>
<dbReference type="PROSITE" id="PS51068">
    <property type="entry name" value="FPG_CAT"/>
    <property type="match status" value="1"/>
</dbReference>
<dbReference type="SMART" id="SM01232">
    <property type="entry name" value="H2TH"/>
    <property type="match status" value="1"/>
</dbReference>
<reference evidence="16" key="1">
    <citation type="submission" date="2016-10" db="EMBL/GenBank/DDBJ databases">
        <authorList>
            <person name="Varghese N."/>
            <person name="Submissions S."/>
        </authorList>
    </citation>
    <scope>NUCLEOTIDE SEQUENCE [LARGE SCALE GENOMIC DNA]</scope>
    <source>
        <strain evidence="16">CGMCC 1.10783</strain>
    </source>
</reference>
<evidence type="ECO:0000256" key="8">
    <source>
        <dbReference type="ARBA" id="ARBA00023125"/>
    </source>
</evidence>
<evidence type="ECO:0000256" key="12">
    <source>
        <dbReference type="ARBA" id="ARBA00023295"/>
    </source>
</evidence>
<evidence type="ECO:0000256" key="5">
    <source>
        <dbReference type="ARBA" id="ARBA00022771"/>
    </source>
</evidence>
<dbReference type="PANTHER" id="PTHR22993:SF9">
    <property type="entry name" value="FORMAMIDOPYRIMIDINE-DNA GLYCOSYLASE"/>
    <property type="match status" value="1"/>
</dbReference>
<evidence type="ECO:0000313" key="15">
    <source>
        <dbReference type="EMBL" id="SDJ66103.1"/>
    </source>
</evidence>
<keyword evidence="6" id="KW-0378">Hydrolase</keyword>
<dbReference type="EMBL" id="FNEI01000014">
    <property type="protein sequence ID" value="SDJ66103.1"/>
    <property type="molecule type" value="Genomic_DNA"/>
</dbReference>
<name>A0A1G8VJD1_9MICC</name>
<keyword evidence="8" id="KW-0238">DNA-binding</keyword>
<keyword evidence="16" id="KW-1185">Reference proteome</keyword>
<evidence type="ECO:0000313" key="16">
    <source>
        <dbReference type="Proteomes" id="UP000182130"/>
    </source>
</evidence>
<dbReference type="Proteomes" id="UP000182130">
    <property type="component" value="Unassembled WGS sequence"/>
</dbReference>
<dbReference type="InterPro" id="IPR012319">
    <property type="entry name" value="FPG_cat"/>
</dbReference>
<comment type="catalytic activity">
    <reaction evidence="1">
        <text>Hydrolysis of DNA containing ring-opened 7-methylguanine residues, releasing 2,6-diamino-4-hydroxy-5-(N-methyl)formamidopyrimidine.</text>
        <dbReference type="EC" id="3.2.2.23"/>
    </reaction>
</comment>
<dbReference type="GO" id="GO:0006284">
    <property type="term" value="P:base-excision repair"/>
    <property type="evidence" value="ECO:0007669"/>
    <property type="project" value="InterPro"/>
</dbReference>
<dbReference type="Gene3D" id="3.20.190.10">
    <property type="entry name" value="MutM-like, N-terminal"/>
    <property type="match status" value="1"/>
</dbReference>
<dbReference type="Pfam" id="PF06831">
    <property type="entry name" value="H2TH"/>
    <property type="match status" value="1"/>
</dbReference>
<dbReference type="InterPro" id="IPR000214">
    <property type="entry name" value="Znf_DNA_glyclase/AP_lyase"/>
</dbReference>
<dbReference type="SUPFAM" id="SSF81624">
    <property type="entry name" value="N-terminal domain of MutM-like DNA repair proteins"/>
    <property type="match status" value="1"/>
</dbReference>
<dbReference type="GO" id="GO:0003684">
    <property type="term" value="F:damaged DNA binding"/>
    <property type="evidence" value="ECO:0007669"/>
    <property type="project" value="InterPro"/>
</dbReference>
<keyword evidence="7" id="KW-0862">Zinc</keyword>
<sequence length="315" mass="33405">MPELPELTALAAYLDERLAGATVVSLQFPARFALKSKEFDPESLTGRTVRRVHRRGKFLLFQTSAATDSAKYADDGGALSIVVSFAKDGWLRLSGKLPGTKDAPEPEPGSKAGPGYIAARFGFTNHGTDFEVELTDTGQWKGLAVHLVHDPQEVSGVAELGPEALDPAFTLEEFTHLFASRQRIKDIIRDQKRIAGIGNGYSDEILHAAKLSPLTPGASLDPDSVGRLYTAMRQVLGDATTALSGLAPDKLKAAKKASMAVHGRTGGICPVCGSTVQELAYVGTSFQYCPGCQSGGEVLKRPPARGGAEKEPAGD</sequence>
<evidence type="ECO:0000256" key="4">
    <source>
        <dbReference type="ARBA" id="ARBA00022763"/>
    </source>
</evidence>
<evidence type="ECO:0000256" key="11">
    <source>
        <dbReference type="ARBA" id="ARBA00023268"/>
    </source>
</evidence>
<keyword evidence="10" id="KW-0456">Lyase</keyword>
<evidence type="ECO:0000259" key="14">
    <source>
        <dbReference type="PROSITE" id="PS51068"/>
    </source>
</evidence>
<evidence type="ECO:0000256" key="7">
    <source>
        <dbReference type="ARBA" id="ARBA00022833"/>
    </source>
</evidence>
<evidence type="ECO:0000256" key="1">
    <source>
        <dbReference type="ARBA" id="ARBA00001668"/>
    </source>
</evidence>
<evidence type="ECO:0000256" key="9">
    <source>
        <dbReference type="ARBA" id="ARBA00023204"/>
    </source>
</evidence>
<keyword evidence="11" id="KW-0511">Multifunctional enzyme</keyword>
<protein>
    <submittedName>
        <fullName evidence="15">Formamidopyrimidine-DNA glycosylase</fullName>
    </submittedName>
</protein>
<dbReference type="GO" id="GO:0003906">
    <property type="term" value="F:DNA-(apurinic or apyrimidinic site) endonuclease activity"/>
    <property type="evidence" value="ECO:0007669"/>
    <property type="project" value="InterPro"/>
</dbReference>
<dbReference type="SMART" id="SM00898">
    <property type="entry name" value="Fapy_DNA_glyco"/>
    <property type="match status" value="1"/>
</dbReference>
<evidence type="ECO:0000259" key="13">
    <source>
        <dbReference type="PROSITE" id="PS51066"/>
    </source>
</evidence>
<dbReference type="GO" id="GO:0016829">
    <property type="term" value="F:lyase activity"/>
    <property type="evidence" value="ECO:0007669"/>
    <property type="project" value="UniProtKB-KW"/>
</dbReference>
<feature type="domain" description="Formamidopyrimidine-DNA glycosylase catalytic" evidence="14">
    <location>
        <begin position="2"/>
        <end position="107"/>
    </location>
</feature>
<dbReference type="PROSITE" id="PS51066">
    <property type="entry name" value="ZF_FPG_2"/>
    <property type="match status" value="1"/>
</dbReference>
<evidence type="ECO:0000256" key="2">
    <source>
        <dbReference type="ARBA" id="ARBA00009409"/>
    </source>
</evidence>
<comment type="similarity">
    <text evidence="2">Belongs to the FPG family.</text>
</comment>
<evidence type="ECO:0000256" key="6">
    <source>
        <dbReference type="ARBA" id="ARBA00022801"/>
    </source>
</evidence>
<dbReference type="AlphaFoldDB" id="A0A1G8VJD1"/>
<keyword evidence="3" id="KW-0479">Metal-binding</keyword>
<dbReference type="STRING" id="1045773.SAMN05216555_11447"/>
<organism evidence="15 16">
    <name type="scientific">Arthrobacter cupressi</name>
    <dbReference type="NCBI Taxonomy" id="1045773"/>
    <lineage>
        <taxon>Bacteria</taxon>
        <taxon>Bacillati</taxon>
        <taxon>Actinomycetota</taxon>
        <taxon>Actinomycetes</taxon>
        <taxon>Micrococcales</taxon>
        <taxon>Micrococcaceae</taxon>
        <taxon>Arthrobacter</taxon>
    </lineage>
</organism>
<dbReference type="RefSeq" id="WP_074590498.1">
    <property type="nucleotide sequence ID" value="NZ_FNEI01000014.1"/>
</dbReference>
<keyword evidence="9" id="KW-0234">DNA repair</keyword>
<dbReference type="Gene3D" id="1.10.8.50">
    <property type="match status" value="1"/>
</dbReference>
<evidence type="ECO:0000256" key="10">
    <source>
        <dbReference type="ARBA" id="ARBA00023239"/>
    </source>
</evidence>
<keyword evidence="5" id="KW-0863">Zinc-finger</keyword>
<keyword evidence="12" id="KW-0326">Glycosidase</keyword>
<feature type="domain" description="FPG-type" evidence="13">
    <location>
        <begin position="260"/>
        <end position="294"/>
    </location>
</feature>
<dbReference type="GO" id="GO:0034039">
    <property type="term" value="F:8-oxo-7,8-dihydroguanine DNA N-glycosylase activity"/>
    <property type="evidence" value="ECO:0007669"/>
    <property type="project" value="TreeGrafter"/>
</dbReference>
<gene>
    <name evidence="15" type="ORF">SAMN05216555_11447</name>
</gene>